<dbReference type="EC" id="1.1.1.179" evidence="3"/>
<keyword evidence="2" id="KW-0560">Oxidoreductase</keyword>
<organism evidence="8 9">
    <name type="scientific">Rhinocladiella mackenziei CBS 650.93</name>
    <dbReference type="NCBI Taxonomy" id="1442369"/>
    <lineage>
        <taxon>Eukaryota</taxon>
        <taxon>Fungi</taxon>
        <taxon>Dikarya</taxon>
        <taxon>Ascomycota</taxon>
        <taxon>Pezizomycotina</taxon>
        <taxon>Eurotiomycetes</taxon>
        <taxon>Chaetothyriomycetidae</taxon>
        <taxon>Chaetothyriales</taxon>
        <taxon>Herpotrichiellaceae</taxon>
        <taxon>Rhinocladiella</taxon>
    </lineage>
</organism>
<dbReference type="SUPFAM" id="SSF51735">
    <property type="entry name" value="NAD(P)-binding Rossmann-fold domains"/>
    <property type="match status" value="1"/>
</dbReference>
<dbReference type="HOGENOM" id="CLU_023194_7_2_1"/>
<sequence>MADTVPTIRWGIVATGLVSSWFVDDLLLDRPDAKAKHVIQCIGGSSIEKCKDFAAKHCSKASPTLYASYEEVYADKNVDCVYIGTPHAFHKKNCLDAIAAGKNVLCEKAFTLNAREAREVVDAAKKKGVYLHEAMWLRHRPLVAKLRKLLHEEKAIGDVYRMWVDFGQEVNLEVLPEASRYKDLRLGAGCFLDMGIYSLTWAVLTLDPGAPHRSERPSVLAVQTHQGGIDITTSMLLQYPSTGRHGIVTCSTVTNGDPDIICRVEGTQGFVEVEGQVGSMPLSFTVYPKREGNSSLGTVKKPQGKRYDFPRIGLGFVYEADDTALDIAAGRKESMIMPLAESVRVMEIMDLAREQGGTRYPQDDE</sequence>
<dbReference type="OrthoDB" id="2129491at2759"/>
<protein>
    <recommendedName>
        <fullName evidence="3">D-xylose 1-dehydrogenase (NADP(+), D-xylono-1,5-lactone-forming)</fullName>
        <ecNumber evidence="3">1.1.1.179</ecNumber>
    </recommendedName>
    <alternativeName>
        <fullName evidence="4">D-xylose-NADP dehydrogenase</fullName>
    </alternativeName>
</protein>
<dbReference type="Pfam" id="PF01408">
    <property type="entry name" value="GFO_IDH_MocA"/>
    <property type="match status" value="1"/>
</dbReference>
<dbReference type="InterPro" id="IPR000683">
    <property type="entry name" value="Gfo/Idh/MocA-like_OxRdtase_N"/>
</dbReference>
<name>A0A0D2ISE7_9EURO</name>
<dbReference type="Pfam" id="PF22725">
    <property type="entry name" value="GFO_IDH_MocA_C3"/>
    <property type="match status" value="1"/>
</dbReference>
<dbReference type="InterPro" id="IPR050984">
    <property type="entry name" value="Gfo/Idh/MocA_domain"/>
</dbReference>
<evidence type="ECO:0000313" key="8">
    <source>
        <dbReference type="EMBL" id="KIW99689.1"/>
    </source>
</evidence>
<reference evidence="8 9" key="1">
    <citation type="submission" date="2015-01" db="EMBL/GenBank/DDBJ databases">
        <title>The Genome Sequence of Rhinocladiella mackenzie CBS 650.93.</title>
        <authorList>
            <consortium name="The Broad Institute Genomics Platform"/>
            <person name="Cuomo C."/>
            <person name="de Hoog S."/>
            <person name="Gorbushina A."/>
            <person name="Stielow B."/>
            <person name="Teixiera M."/>
            <person name="Abouelleil A."/>
            <person name="Chapman S.B."/>
            <person name="Priest M."/>
            <person name="Young S.K."/>
            <person name="Wortman J."/>
            <person name="Nusbaum C."/>
            <person name="Birren B."/>
        </authorList>
    </citation>
    <scope>NUCLEOTIDE SEQUENCE [LARGE SCALE GENOMIC DNA]</scope>
    <source>
        <strain evidence="8 9">CBS 650.93</strain>
    </source>
</reference>
<dbReference type="VEuPathDB" id="FungiDB:Z518_11102"/>
<gene>
    <name evidence="8" type="ORF">Z518_11102</name>
</gene>
<dbReference type="GO" id="GO:0000166">
    <property type="term" value="F:nucleotide binding"/>
    <property type="evidence" value="ECO:0007669"/>
    <property type="project" value="InterPro"/>
</dbReference>
<evidence type="ECO:0000259" key="7">
    <source>
        <dbReference type="Pfam" id="PF22725"/>
    </source>
</evidence>
<dbReference type="Gene3D" id="3.40.50.720">
    <property type="entry name" value="NAD(P)-binding Rossmann-like Domain"/>
    <property type="match status" value="1"/>
</dbReference>
<dbReference type="InterPro" id="IPR055170">
    <property type="entry name" value="GFO_IDH_MocA-like_dom"/>
</dbReference>
<dbReference type="GeneID" id="25299173"/>
<dbReference type="SUPFAM" id="SSF55347">
    <property type="entry name" value="Glyceraldehyde-3-phosphate dehydrogenase-like, C-terminal domain"/>
    <property type="match status" value="1"/>
</dbReference>
<dbReference type="PANTHER" id="PTHR22604:SF105">
    <property type="entry name" value="TRANS-1,2-DIHYDROBENZENE-1,2-DIOL DEHYDROGENASE"/>
    <property type="match status" value="1"/>
</dbReference>
<evidence type="ECO:0000256" key="3">
    <source>
        <dbReference type="ARBA" id="ARBA00038984"/>
    </source>
</evidence>
<accession>A0A0D2ISE7</accession>
<evidence type="ECO:0000256" key="2">
    <source>
        <dbReference type="ARBA" id="ARBA00023002"/>
    </source>
</evidence>
<comment type="catalytic activity">
    <reaction evidence="5">
        <text>D-xylose + NADP(+) = D-xylono-1,5-lactone + NADPH + H(+)</text>
        <dbReference type="Rhea" id="RHEA:22000"/>
        <dbReference type="ChEBI" id="CHEBI:15378"/>
        <dbReference type="ChEBI" id="CHEBI:15867"/>
        <dbReference type="ChEBI" id="CHEBI:53455"/>
        <dbReference type="ChEBI" id="CHEBI:57783"/>
        <dbReference type="ChEBI" id="CHEBI:58349"/>
        <dbReference type="EC" id="1.1.1.179"/>
    </reaction>
</comment>
<evidence type="ECO:0000256" key="4">
    <source>
        <dbReference type="ARBA" id="ARBA00042988"/>
    </source>
</evidence>
<feature type="domain" description="Gfo/Idh/MocA-like oxidoreductase N-terminal" evidence="6">
    <location>
        <begin position="8"/>
        <end position="132"/>
    </location>
</feature>
<proteinExistence type="inferred from homology"/>
<evidence type="ECO:0000256" key="5">
    <source>
        <dbReference type="ARBA" id="ARBA00049233"/>
    </source>
</evidence>
<dbReference type="RefSeq" id="XP_013266826.1">
    <property type="nucleotide sequence ID" value="XM_013411372.1"/>
</dbReference>
<dbReference type="InterPro" id="IPR036291">
    <property type="entry name" value="NAD(P)-bd_dom_sf"/>
</dbReference>
<evidence type="ECO:0000259" key="6">
    <source>
        <dbReference type="Pfam" id="PF01408"/>
    </source>
</evidence>
<dbReference type="STRING" id="1442369.A0A0D2ISE7"/>
<feature type="domain" description="GFO/IDH/MocA-like oxidoreductase" evidence="7">
    <location>
        <begin position="145"/>
        <end position="271"/>
    </location>
</feature>
<evidence type="ECO:0000256" key="1">
    <source>
        <dbReference type="ARBA" id="ARBA00010928"/>
    </source>
</evidence>
<dbReference type="PANTHER" id="PTHR22604">
    <property type="entry name" value="OXIDOREDUCTASES"/>
    <property type="match status" value="1"/>
</dbReference>
<comment type="similarity">
    <text evidence="1">Belongs to the Gfo/Idh/MocA family.</text>
</comment>
<dbReference type="EMBL" id="KN847485">
    <property type="protein sequence ID" value="KIW99689.1"/>
    <property type="molecule type" value="Genomic_DNA"/>
</dbReference>
<dbReference type="GO" id="GO:0047837">
    <property type="term" value="F:D-xylose 1-dehydrogenase (NADP+) activity"/>
    <property type="evidence" value="ECO:0007669"/>
    <property type="project" value="UniProtKB-EC"/>
</dbReference>
<dbReference type="Gene3D" id="3.30.360.10">
    <property type="entry name" value="Dihydrodipicolinate Reductase, domain 2"/>
    <property type="match status" value="1"/>
</dbReference>
<keyword evidence="9" id="KW-1185">Reference proteome</keyword>
<evidence type="ECO:0000313" key="9">
    <source>
        <dbReference type="Proteomes" id="UP000053617"/>
    </source>
</evidence>
<dbReference type="AlphaFoldDB" id="A0A0D2ISE7"/>
<dbReference type="Proteomes" id="UP000053617">
    <property type="component" value="Unassembled WGS sequence"/>
</dbReference>